<evidence type="ECO:0000313" key="3">
    <source>
        <dbReference type="WBParaSite" id="DME_0000881801-mRNA-1"/>
    </source>
</evidence>
<keyword evidence="1" id="KW-1133">Transmembrane helix</keyword>
<evidence type="ECO:0000256" key="1">
    <source>
        <dbReference type="SAM" id="Phobius"/>
    </source>
</evidence>
<dbReference type="Proteomes" id="UP000038040">
    <property type="component" value="Unplaced"/>
</dbReference>
<proteinExistence type="predicted"/>
<keyword evidence="1" id="KW-0472">Membrane</keyword>
<feature type="transmembrane region" description="Helical" evidence="1">
    <location>
        <begin position="7"/>
        <end position="29"/>
    </location>
</feature>
<protein>
    <submittedName>
        <fullName evidence="3">DUF4070 domain-containing protein</fullName>
    </submittedName>
</protein>
<evidence type="ECO:0000313" key="2">
    <source>
        <dbReference type="Proteomes" id="UP000038040"/>
    </source>
</evidence>
<organism evidence="2 3">
    <name type="scientific">Dracunculus medinensis</name>
    <name type="common">Guinea worm</name>
    <dbReference type="NCBI Taxonomy" id="318479"/>
    <lineage>
        <taxon>Eukaryota</taxon>
        <taxon>Metazoa</taxon>
        <taxon>Ecdysozoa</taxon>
        <taxon>Nematoda</taxon>
        <taxon>Chromadorea</taxon>
        <taxon>Rhabditida</taxon>
        <taxon>Spirurina</taxon>
        <taxon>Dracunculoidea</taxon>
        <taxon>Dracunculidae</taxon>
        <taxon>Dracunculus</taxon>
    </lineage>
</organism>
<name>A0A0N4ULX1_DRAME</name>
<dbReference type="AlphaFoldDB" id="A0A0N4ULX1"/>
<keyword evidence="1" id="KW-0812">Transmembrane</keyword>
<accession>A0A0N4ULX1</accession>
<dbReference type="WBParaSite" id="DME_0000881801-mRNA-1">
    <property type="protein sequence ID" value="DME_0000881801-mRNA-1"/>
    <property type="gene ID" value="DME_0000881801"/>
</dbReference>
<reference evidence="3" key="1">
    <citation type="submission" date="2017-02" db="UniProtKB">
        <authorList>
            <consortium name="WormBaseParasite"/>
        </authorList>
    </citation>
    <scope>IDENTIFICATION</scope>
</reference>
<sequence length="49" mass="6023">LYFFQRFGFHFLLFLIKLISMVARTALLLSNPEYQSDSEWIRERIRQNN</sequence>